<protein>
    <submittedName>
        <fullName evidence="1">Uncharacterized protein</fullName>
    </submittedName>
</protein>
<dbReference type="EMBL" id="JAUTXU010000057">
    <property type="protein sequence ID" value="KAK3714166.1"/>
    <property type="molecule type" value="Genomic_DNA"/>
</dbReference>
<evidence type="ECO:0000313" key="2">
    <source>
        <dbReference type="Proteomes" id="UP001281147"/>
    </source>
</evidence>
<sequence>MTSIGGTVPSHFNASIVAASYFASLCGCLLTVEVLHRRGTGVMNLRSWLETIASAISLGVIGIWCMHFIGNRAIILGDGTPEMQLVYNPGYSALSVFLPIFGLSVAFATAETQNRTPLRHWIALTCTGVFAGLSVVGMHYVGNFGISNYELDYVPRFLVASIVIAIGDCLAVLMLFYTWREKWISDWWKRLLCAVALAGGVSAMHFTASTNCIYKLKHHNGPETIRSRDIQVVVAGILCATAGAIVTCFLFFTRHRSRVLKSNSQKVMLACAMFDDEGRILVTTEGVLPAKEITDKYNHRTFDEDFDTAHPVFQWIFRITRNWSGVSELIPKMKRHVGTQKDDTQENSRPTSSKSSAVYDPATYSDYSIIFRERFCTAAASLAASMNLPVESIGVLYDSIIETGTLKQEDKVARRFTFIRATGNGDVEMAMHSVFGKGQLLFLTRKLSAEDTANMLNAGYKLASVQHIGRNVAETMQIPLTVLETHISNLNRYVENLSTLEKPGTWLSCFAMIPKANSKGFDIAVKKTEHDQLPDVQLSTFGPTEWQVRLLERMHNLSPFWCINFLEDPQDMHPARPFRDHQFALVVQQAIQKLSQQLPSSWFQNARFYGKPVHAHYSQPLRNNAPVTTLYSFVVCADLHTSIEAYGSVTSVPLSFFNVRQHCYSGSPNHAVLVREIHKEFSALLARKTGKNEKDDKVKKISIHLPHKMMPKSRRPSATHSGSERSNSDDWFSDTHELVDGPRNFSEITEDTAASDRNIPFGGILVNSETVMKTDSKMAYSSDTMGPGYGLRTAVGISQPEETFVDELFAFGRGTIMSRAAN</sequence>
<organism evidence="1 2">
    <name type="scientific">Vermiconidia calcicola</name>
    <dbReference type="NCBI Taxonomy" id="1690605"/>
    <lineage>
        <taxon>Eukaryota</taxon>
        <taxon>Fungi</taxon>
        <taxon>Dikarya</taxon>
        <taxon>Ascomycota</taxon>
        <taxon>Pezizomycotina</taxon>
        <taxon>Dothideomycetes</taxon>
        <taxon>Dothideomycetidae</taxon>
        <taxon>Mycosphaerellales</taxon>
        <taxon>Extremaceae</taxon>
        <taxon>Vermiconidia</taxon>
    </lineage>
</organism>
<accession>A0ACC3NBY1</accession>
<name>A0ACC3NBY1_9PEZI</name>
<keyword evidence="2" id="KW-1185">Reference proteome</keyword>
<dbReference type="Proteomes" id="UP001281147">
    <property type="component" value="Unassembled WGS sequence"/>
</dbReference>
<proteinExistence type="predicted"/>
<reference evidence="1" key="1">
    <citation type="submission" date="2023-07" db="EMBL/GenBank/DDBJ databases">
        <title>Black Yeasts Isolated from many extreme environments.</title>
        <authorList>
            <person name="Coleine C."/>
            <person name="Stajich J.E."/>
            <person name="Selbmann L."/>
        </authorList>
    </citation>
    <scope>NUCLEOTIDE SEQUENCE</scope>
    <source>
        <strain evidence="1">CCFEE 5714</strain>
    </source>
</reference>
<evidence type="ECO:0000313" key="1">
    <source>
        <dbReference type="EMBL" id="KAK3714166.1"/>
    </source>
</evidence>
<gene>
    <name evidence="1" type="ORF">LTR37_007968</name>
</gene>
<comment type="caution">
    <text evidence="1">The sequence shown here is derived from an EMBL/GenBank/DDBJ whole genome shotgun (WGS) entry which is preliminary data.</text>
</comment>